<proteinExistence type="predicted"/>
<protein>
    <submittedName>
        <fullName evidence="1">Uncharacterized protein</fullName>
    </submittedName>
</protein>
<evidence type="ECO:0000313" key="1">
    <source>
        <dbReference type="EMBL" id="ASB87557.1"/>
    </source>
</evidence>
<accession>A0ABN5ABN2</accession>
<gene>
    <name evidence="1" type="ORF">S101395_01003</name>
</gene>
<evidence type="ECO:0000313" key="2">
    <source>
        <dbReference type="Proteomes" id="UP000196877"/>
    </source>
</evidence>
<dbReference type="Proteomes" id="UP000196877">
    <property type="component" value="Chromosome"/>
</dbReference>
<dbReference type="EMBL" id="CP021920">
    <property type="protein sequence ID" value="ASB87557.1"/>
    <property type="molecule type" value="Genomic_DNA"/>
</dbReference>
<keyword evidence="2" id="KW-1185">Reference proteome</keyword>
<organism evidence="1 2">
    <name type="scientific">Bacillus sonorensis</name>
    <dbReference type="NCBI Taxonomy" id="119858"/>
    <lineage>
        <taxon>Bacteria</taxon>
        <taxon>Bacillati</taxon>
        <taxon>Bacillota</taxon>
        <taxon>Bacilli</taxon>
        <taxon>Bacillales</taxon>
        <taxon>Bacillaceae</taxon>
        <taxon>Bacillus</taxon>
    </lineage>
</organism>
<name>A0ABN5ABN2_9BACI</name>
<reference evidence="1 2" key="1">
    <citation type="submission" date="2017-06" db="EMBL/GenBank/DDBJ databases">
        <title>Genome sequence of Bacillus sonorensis strain SRCM101395.</title>
        <authorList>
            <person name="Cho S.H."/>
        </authorList>
    </citation>
    <scope>NUCLEOTIDE SEQUENCE [LARGE SCALE GENOMIC DNA]</scope>
    <source>
        <strain evidence="1 2">SRCM101395</strain>
    </source>
</reference>
<sequence>MFQIKILYSSNSIYVNPIERMANQNQRGNPAAMIT</sequence>